<dbReference type="CDD" id="cd23767">
    <property type="entry name" value="IQCD"/>
    <property type="match status" value="1"/>
</dbReference>
<evidence type="ECO:0000313" key="3">
    <source>
        <dbReference type="EMBL" id="GBG34611.1"/>
    </source>
</evidence>
<keyword evidence="4" id="KW-1185">Reference proteome</keyword>
<feature type="compositionally biased region" description="Basic and acidic residues" evidence="1">
    <location>
        <begin position="463"/>
        <end position="477"/>
    </location>
</feature>
<comment type="caution">
    <text evidence="3">The sequence shown here is derived from an EMBL/GenBank/DDBJ whole genome shotgun (WGS) entry which is preliminary data.</text>
</comment>
<dbReference type="InterPro" id="IPR001202">
    <property type="entry name" value="WW_dom"/>
</dbReference>
<dbReference type="CDD" id="cd19757">
    <property type="entry name" value="Bbox1"/>
    <property type="match status" value="1"/>
</dbReference>
<evidence type="ECO:0000313" key="4">
    <source>
        <dbReference type="Proteomes" id="UP000241890"/>
    </source>
</evidence>
<gene>
    <name evidence="3" type="ORF">FCC1311_108322</name>
</gene>
<evidence type="ECO:0000259" key="2">
    <source>
        <dbReference type="PROSITE" id="PS50020"/>
    </source>
</evidence>
<reference evidence="3 4" key="1">
    <citation type="submission" date="2017-12" db="EMBL/GenBank/DDBJ databases">
        <title>Sequencing, de novo assembly and annotation of complete genome of a new Thraustochytrid species, strain FCC1311.</title>
        <authorList>
            <person name="Sedici K."/>
            <person name="Godart F."/>
            <person name="Aiese Cigliano R."/>
            <person name="Sanseverino W."/>
            <person name="Barakat M."/>
            <person name="Ortet P."/>
            <person name="Marechal E."/>
            <person name="Cagnac O."/>
            <person name="Amato A."/>
        </authorList>
    </citation>
    <scope>NUCLEOTIDE SEQUENCE [LARGE SCALE GENOMIC DNA]</scope>
</reference>
<dbReference type="PROSITE" id="PS50020">
    <property type="entry name" value="WW_DOMAIN_2"/>
    <property type="match status" value="1"/>
</dbReference>
<name>A0A2R5H1D4_9STRA</name>
<dbReference type="InterPro" id="IPR011992">
    <property type="entry name" value="EF-hand-dom_pair"/>
</dbReference>
<dbReference type="CDD" id="cd00201">
    <property type="entry name" value="WW"/>
    <property type="match status" value="1"/>
</dbReference>
<dbReference type="PROSITE" id="PS50096">
    <property type="entry name" value="IQ"/>
    <property type="match status" value="1"/>
</dbReference>
<organism evidence="3 4">
    <name type="scientific">Hondaea fermentalgiana</name>
    <dbReference type="NCBI Taxonomy" id="2315210"/>
    <lineage>
        <taxon>Eukaryota</taxon>
        <taxon>Sar</taxon>
        <taxon>Stramenopiles</taxon>
        <taxon>Bigyra</taxon>
        <taxon>Labyrinthulomycetes</taxon>
        <taxon>Thraustochytrida</taxon>
        <taxon>Thraustochytriidae</taxon>
        <taxon>Hondaea</taxon>
    </lineage>
</organism>
<feature type="region of interest" description="Disordered" evidence="1">
    <location>
        <begin position="557"/>
        <end position="604"/>
    </location>
</feature>
<dbReference type="InParanoid" id="A0A2R5H1D4"/>
<feature type="region of interest" description="Disordered" evidence="1">
    <location>
        <begin position="463"/>
        <end position="535"/>
    </location>
</feature>
<feature type="compositionally biased region" description="Polar residues" evidence="1">
    <location>
        <begin position="619"/>
        <end position="657"/>
    </location>
</feature>
<accession>A0A2R5H1D4</accession>
<protein>
    <submittedName>
        <fullName evidence="3">Rho GTPase-activating protein 27</fullName>
    </submittedName>
</protein>
<dbReference type="SUPFAM" id="SSF47473">
    <property type="entry name" value="EF-hand"/>
    <property type="match status" value="1"/>
</dbReference>
<feature type="compositionally biased region" description="Basic and acidic residues" evidence="1">
    <location>
        <begin position="505"/>
        <end position="518"/>
    </location>
</feature>
<dbReference type="Proteomes" id="UP000241890">
    <property type="component" value="Unassembled WGS sequence"/>
</dbReference>
<feature type="region of interest" description="Disordered" evidence="1">
    <location>
        <begin position="100"/>
        <end position="132"/>
    </location>
</feature>
<dbReference type="EMBL" id="BEYU01000204">
    <property type="protein sequence ID" value="GBG34611.1"/>
    <property type="molecule type" value="Genomic_DNA"/>
</dbReference>
<dbReference type="Gene3D" id="2.20.70.10">
    <property type="match status" value="1"/>
</dbReference>
<dbReference type="Gene3D" id="1.10.238.10">
    <property type="entry name" value="EF-hand"/>
    <property type="match status" value="1"/>
</dbReference>
<sequence>MHLARVELSQRKHHYMAQLKIAGVVRCYAARSSVRVRLDEARAKQESALRGALEAAKGLRNEQSRLALTALHCNPARTLPQDSEPLAIFSDLVDPGAGRAANAAASGSTSTASRSSGSNSLSQGRSSQSTVSQKQAGEIASLGSAAFAKYCQSIGVQSEGRLKATEIDILFSKCCMGKRKMDFLAFVDALELLAEQFFPEVTHFRAHRDNDAQIARFLDEFVLCGRWRKAIRARTEIRAAKMAIRMQNICSDMVHKKGKRAQHDVTAIARCSMCKFQMATKVCVECGDLALCDCCADYSHRKGNKLRHELDWLVPEDTGVCQTCGLRAARFDQPYPTCSVCVEREYGLDPTTLVPRKFTTRAVEEHRQELHEARVRAYVLDQAQQMEEVRLEKERHRAAAKIQACVRGKLTRQSEKGKYIIDALAARRERIARAKEEAERKKLVNRFKANLAHVQKATGLLKKDVQSLNDEPAKAQDKSQASVSREGDASADISMAAGTEFNAEATKDDVEIDGKPTDELPGNENEAEDALRHPTAISKFGATDEKEAKNSDNALAVNAADDGGDNQAVATADDDVAPSEKEKASALDSECDAPKTKMKSSTTASKDIIGPVVSAQSDIEQAAEQVSKSDSQANDTLAATMSRGSASSKKHQTATSASDRDEAISTSYQVGGGASDTAWNEVAEPFDQTVVVGSIGTAEIENVDIAWEEYFDENQQATYYYNAGTGETLWKEEYDAQFLDQAQDAGAEEEVDAWDEYFDETQQAVYYCNRHTGETVWKDDFAQQSQVNEYAAKEERYAEQTYAPEGVDAQEYGYYAQGEEAYAQEYAYAYEQDPSQYAEGEAQEGGYWDEYGVWHGSNEVDEYGRGYHY</sequence>
<feature type="domain" description="WW" evidence="2">
    <location>
        <begin position="701"/>
        <end position="735"/>
    </location>
</feature>
<evidence type="ECO:0000256" key="1">
    <source>
        <dbReference type="SAM" id="MobiDB-lite"/>
    </source>
</evidence>
<proteinExistence type="predicted"/>
<dbReference type="AlphaFoldDB" id="A0A2R5H1D4"/>
<feature type="region of interest" description="Disordered" evidence="1">
    <location>
        <begin position="619"/>
        <end position="663"/>
    </location>
</feature>